<dbReference type="Proteomes" id="UP000054018">
    <property type="component" value="Unassembled WGS sequence"/>
</dbReference>
<reference evidence="2 3" key="1">
    <citation type="submission" date="2014-04" db="EMBL/GenBank/DDBJ databases">
        <authorList>
            <consortium name="DOE Joint Genome Institute"/>
            <person name="Kuo A."/>
            <person name="Kohler A."/>
            <person name="Costa M.D."/>
            <person name="Nagy L.G."/>
            <person name="Floudas D."/>
            <person name="Copeland A."/>
            <person name="Barry K.W."/>
            <person name="Cichocki N."/>
            <person name="Veneault-Fourrey C."/>
            <person name="LaButti K."/>
            <person name="Lindquist E.A."/>
            <person name="Lipzen A."/>
            <person name="Lundell T."/>
            <person name="Morin E."/>
            <person name="Murat C."/>
            <person name="Sun H."/>
            <person name="Tunlid A."/>
            <person name="Henrissat B."/>
            <person name="Grigoriev I.V."/>
            <person name="Hibbett D.S."/>
            <person name="Martin F."/>
            <person name="Nordberg H.P."/>
            <person name="Cantor M.N."/>
            <person name="Hua S.X."/>
        </authorList>
    </citation>
    <scope>NUCLEOTIDE SEQUENCE [LARGE SCALE GENOMIC DNA]</scope>
    <source>
        <strain evidence="2 3">441</strain>
    </source>
</reference>
<gene>
    <name evidence="2" type="ORF">PISMIDRAFT_669844</name>
</gene>
<evidence type="ECO:0000313" key="3">
    <source>
        <dbReference type="Proteomes" id="UP000054018"/>
    </source>
</evidence>
<name>A0A0C9ZNE7_9AGAM</name>
<keyword evidence="1" id="KW-0732">Signal</keyword>
<accession>A0A0C9ZNE7</accession>
<proteinExistence type="predicted"/>
<dbReference type="AlphaFoldDB" id="A0A0C9ZNE7"/>
<dbReference type="EMBL" id="KN833685">
    <property type="protein sequence ID" value="KIK30911.1"/>
    <property type="molecule type" value="Genomic_DNA"/>
</dbReference>
<feature type="chain" id="PRO_5002206888" description="Secreted protein" evidence="1">
    <location>
        <begin position="21"/>
        <end position="68"/>
    </location>
</feature>
<sequence length="68" mass="7745">MLAPRAPSLLLPLFARSCHCALIPYSISYPQRSPTSQTFILTSYMVYSLQCVHDESQSEEYINLFSEV</sequence>
<protein>
    <recommendedName>
        <fullName evidence="4">Secreted protein</fullName>
    </recommendedName>
</protein>
<organism evidence="2 3">
    <name type="scientific">Pisolithus microcarpus 441</name>
    <dbReference type="NCBI Taxonomy" id="765257"/>
    <lineage>
        <taxon>Eukaryota</taxon>
        <taxon>Fungi</taxon>
        <taxon>Dikarya</taxon>
        <taxon>Basidiomycota</taxon>
        <taxon>Agaricomycotina</taxon>
        <taxon>Agaricomycetes</taxon>
        <taxon>Agaricomycetidae</taxon>
        <taxon>Boletales</taxon>
        <taxon>Sclerodermatineae</taxon>
        <taxon>Pisolithaceae</taxon>
        <taxon>Pisolithus</taxon>
    </lineage>
</organism>
<evidence type="ECO:0000313" key="2">
    <source>
        <dbReference type="EMBL" id="KIK30911.1"/>
    </source>
</evidence>
<feature type="signal peptide" evidence="1">
    <location>
        <begin position="1"/>
        <end position="20"/>
    </location>
</feature>
<keyword evidence="3" id="KW-1185">Reference proteome</keyword>
<dbReference type="HOGENOM" id="CLU_2794869_0_0_1"/>
<evidence type="ECO:0000256" key="1">
    <source>
        <dbReference type="SAM" id="SignalP"/>
    </source>
</evidence>
<evidence type="ECO:0008006" key="4">
    <source>
        <dbReference type="Google" id="ProtNLM"/>
    </source>
</evidence>
<reference evidence="3" key="2">
    <citation type="submission" date="2015-01" db="EMBL/GenBank/DDBJ databases">
        <title>Evolutionary Origins and Diversification of the Mycorrhizal Mutualists.</title>
        <authorList>
            <consortium name="DOE Joint Genome Institute"/>
            <consortium name="Mycorrhizal Genomics Consortium"/>
            <person name="Kohler A."/>
            <person name="Kuo A."/>
            <person name="Nagy L.G."/>
            <person name="Floudas D."/>
            <person name="Copeland A."/>
            <person name="Barry K.W."/>
            <person name="Cichocki N."/>
            <person name="Veneault-Fourrey C."/>
            <person name="LaButti K."/>
            <person name="Lindquist E.A."/>
            <person name="Lipzen A."/>
            <person name="Lundell T."/>
            <person name="Morin E."/>
            <person name="Murat C."/>
            <person name="Riley R."/>
            <person name="Ohm R."/>
            <person name="Sun H."/>
            <person name="Tunlid A."/>
            <person name="Henrissat B."/>
            <person name="Grigoriev I.V."/>
            <person name="Hibbett D.S."/>
            <person name="Martin F."/>
        </authorList>
    </citation>
    <scope>NUCLEOTIDE SEQUENCE [LARGE SCALE GENOMIC DNA]</scope>
    <source>
        <strain evidence="3">441</strain>
    </source>
</reference>